<evidence type="ECO:0000256" key="1">
    <source>
        <dbReference type="SAM" id="SignalP"/>
    </source>
</evidence>
<dbReference type="AlphaFoldDB" id="A0A821Y104"/>
<dbReference type="GO" id="GO:0006826">
    <property type="term" value="P:iron ion transport"/>
    <property type="evidence" value="ECO:0007669"/>
    <property type="project" value="TreeGrafter"/>
</dbReference>
<evidence type="ECO:0000313" key="4">
    <source>
        <dbReference type="Proteomes" id="UP000663880"/>
    </source>
</evidence>
<dbReference type="PANTHER" id="PTHR11485:SF57">
    <property type="entry name" value="TRANSFERRIN"/>
    <property type="match status" value="1"/>
</dbReference>
<name>A0A821Y104_9NEOP</name>
<proteinExistence type="predicted"/>
<dbReference type="PANTHER" id="PTHR11485">
    <property type="entry name" value="TRANSFERRIN"/>
    <property type="match status" value="1"/>
</dbReference>
<keyword evidence="4" id="KW-1185">Reference proteome</keyword>
<dbReference type="OrthoDB" id="8183540at2759"/>
<dbReference type="GO" id="GO:0005769">
    <property type="term" value="C:early endosome"/>
    <property type="evidence" value="ECO:0007669"/>
    <property type="project" value="TreeGrafter"/>
</dbReference>
<dbReference type="GO" id="GO:0055037">
    <property type="term" value="C:recycling endosome"/>
    <property type="evidence" value="ECO:0007669"/>
    <property type="project" value="TreeGrafter"/>
</dbReference>
<evidence type="ECO:0000259" key="2">
    <source>
        <dbReference type="PROSITE" id="PS51408"/>
    </source>
</evidence>
<dbReference type="Proteomes" id="UP000663880">
    <property type="component" value="Unassembled WGS sequence"/>
</dbReference>
<dbReference type="CDD" id="cd13529">
    <property type="entry name" value="PBP2_transferrin"/>
    <property type="match status" value="1"/>
</dbReference>
<feature type="domain" description="Transferrin-like" evidence="2">
    <location>
        <begin position="380"/>
        <end position="725"/>
    </location>
</feature>
<evidence type="ECO:0000313" key="3">
    <source>
        <dbReference type="EMBL" id="CAF4946836.1"/>
    </source>
</evidence>
<feature type="chain" id="PRO_5032355925" description="Transferrin-like domain-containing protein" evidence="1">
    <location>
        <begin position="18"/>
        <end position="760"/>
    </location>
</feature>
<protein>
    <recommendedName>
        <fullName evidence="2">Transferrin-like domain-containing protein</fullName>
    </recommendedName>
</protein>
<dbReference type="SMART" id="SM00094">
    <property type="entry name" value="TR_FER"/>
    <property type="match status" value="1"/>
</dbReference>
<accession>A0A821Y104</accession>
<feature type="signal peptide" evidence="1">
    <location>
        <begin position="1"/>
        <end position="17"/>
    </location>
</feature>
<dbReference type="SUPFAM" id="SSF53850">
    <property type="entry name" value="Periplasmic binding protein-like II"/>
    <property type="match status" value="2"/>
</dbReference>
<dbReference type="Pfam" id="PF00405">
    <property type="entry name" value="Transferrin"/>
    <property type="match status" value="2"/>
</dbReference>
<comment type="caution">
    <text evidence="3">The sequence shown here is derived from an EMBL/GenBank/DDBJ whole genome shotgun (WGS) entry which is preliminary data.</text>
</comment>
<feature type="domain" description="Transferrin-like" evidence="2">
    <location>
        <begin position="21"/>
        <end position="372"/>
    </location>
</feature>
<dbReference type="PROSITE" id="PS51408">
    <property type="entry name" value="TRANSFERRIN_LIKE_4"/>
    <property type="match status" value="2"/>
</dbReference>
<dbReference type="EMBL" id="CAJOBZ010000070">
    <property type="protein sequence ID" value="CAF4946836.1"/>
    <property type="molecule type" value="Genomic_DNA"/>
</dbReference>
<sequence>MGVNLLLFLTVIAAASAQIAYRVCIPNSQPVLCQSLDKDGSQVKCEAVESKIDCALKLSRGEADLGVFSEEEMVLLPQHPTGNNYRIVGSIRDVSRNEPFAFEAVAVVASSHTGGLEGLRGGRYCHPGLDEPDLRWSPRVLKTLEKLAAKTDRCPNANTNGKTAEEMEVETLSQFFNSACRPGPWSANTTVDADLKSRYQSLCSLCGDGSDCSRYTIDMGVSVTGVRNDNRHIQALECLRRGNDSRVAYVAWQHVREFFNIRNPQEATSYSLLCPDDSLVVLTSEVLAQGTAPCSFVKQPWSALVAPTNQAKGIQTNLQQWWQNGASPGGNSWQAVLFGAIVGGSNARVLFDETLPNLSYSANLRNISAIDASPSCIPARRWCTISESEHSKCLWVQLAAHTLGIEPAISCQLRRSIFECFAAIKDNTADFIAAAANYGFLARQHYGLSSVKLVQNSRNDPRAFSRVATLLQASSSITRFENLRGKKACFPEFGGISYVAFIRAAQERDVISRSECDYARAVGEFFGGACAPGALNASHVITTSDYDVKPLCSLCKPANVSVAPEATEICSYDSTNKYYGNAGAVACLADPDSDVAFVELENIDANLRAAGLEASQIRVLCRNNTLALSTGVSVDSNCLLADVVDSEVLSRRNDPLFNSLNALLDTLDLHFGYNAATSTQLINLAIYSPLDGVNDLLFKNTAVGLSEPSSTAANEPSRNYNELFQHLDSCTSSAPGNGAKSYYSYVTFVLMAIMTRYVIY</sequence>
<dbReference type="GO" id="GO:0005615">
    <property type="term" value="C:extracellular space"/>
    <property type="evidence" value="ECO:0007669"/>
    <property type="project" value="TreeGrafter"/>
</dbReference>
<reference evidence="3" key="1">
    <citation type="submission" date="2021-02" db="EMBL/GenBank/DDBJ databases">
        <authorList>
            <person name="Steward A R."/>
        </authorList>
    </citation>
    <scope>NUCLEOTIDE SEQUENCE</scope>
</reference>
<dbReference type="GO" id="GO:0005886">
    <property type="term" value="C:plasma membrane"/>
    <property type="evidence" value="ECO:0007669"/>
    <property type="project" value="TreeGrafter"/>
</dbReference>
<keyword evidence="1" id="KW-0732">Signal</keyword>
<dbReference type="InterPro" id="IPR001156">
    <property type="entry name" value="Transferrin-like_dom"/>
</dbReference>
<organism evidence="3 4">
    <name type="scientific">Pieris macdunnoughi</name>
    <dbReference type="NCBI Taxonomy" id="345717"/>
    <lineage>
        <taxon>Eukaryota</taxon>
        <taxon>Metazoa</taxon>
        <taxon>Ecdysozoa</taxon>
        <taxon>Arthropoda</taxon>
        <taxon>Hexapoda</taxon>
        <taxon>Insecta</taxon>
        <taxon>Pterygota</taxon>
        <taxon>Neoptera</taxon>
        <taxon>Endopterygota</taxon>
        <taxon>Lepidoptera</taxon>
        <taxon>Glossata</taxon>
        <taxon>Ditrysia</taxon>
        <taxon>Papilionoidea</taxon>
        <taxon>Pieridae</taxon>
        <taxon>Pierinae</taxon>
        <taxon>Pieris</taxon>
    </lineage>
</organism>
<gene>
    <name evidence="3" type="ORF">PMACD_LOCUS15258</name>
</gene>
<dbReference type="PRINTS" id="PR00422">
    <property type="entry name" value="TRANSFERRIN"/>
</dbReference>
<dbReference type="Gene3D" id="3.40.190.10">
    <property type="entry name" value="Periplasmic binding protein-like II"/>
    <property type="match status" value="3"/>
</dbReference>